<keyword evidence="9" id="KW-1185">Reference proteome</keyword>
<proteinExistence type="inferred from homology"/>
<keyword evidence="3" id="KW-0813">Transport</keyword>
<evidence type="ECO:0000256" key="7">
    <source>
        <dbReference type="SAM" id="Phobius"/>
    </source>
</evidence>
<feature type="transmembrane region" description="Helical" evidence="7">
    <location>
        <begin position="396"/>
        <end position="416"/>
    </location>
</feature>
<feature type="transmembrane region" description="Helical" evidence="7">
    <location>
        <begin position="66"/>
        <end position="86"/>
    </location>
</feature>
<sequence length="428" mass="46282">MFSIIQWFVFLLANAVAIPIVIGPLFDMSSIEVMQLMQRTFFIMGVACFLQGWIGHKMPIVDGPAGIWVSTFAVFAGTISTATGSAENSLRLLEMAMILTGIFLMLFGLFKISGKIISIFTPLVTGVFLTLLTVQLGGTFLQGMTGVAEYAVIQIDATIVSFITFILVLVLSLFSHGWKKSYAVLIGIVVGWVVYELFIGTSSERPNGLQTISAPEWFAWGTPIWDWSLIPIALLTAVILLSNIVAALSAVTDVREEKARVSYGDMNRSSFTLGVNHGISGIFSGIAVITLASSAGFLKLTGEKRIRPFLIASAVLILASFFPSMIYYLAQIPAPIANAALLATFVELMGLGIKNLFSNRLDDRNTTIITVSLLIGSGLMFFPADSFSGLSDMVRQVVSNGLLVGTAIAVILELIWKRPEQPAEINEA</sequence>
<dbReference type="EMBL" id="JAHLZF010000003">
    <property type="protein sequence ID" value="MBU6080092.1"/>
    <property type="molecule type" value="Genomic_DNA"/>
</dbReference>
<feature type="transmembrane region" description="Helical" evidence="7">
    <location>
        <begin position="365"/>
        <end position="384"/>
    </location>
</feature>
<evidence type="ECO:0000256" key="3">
    <source>
        <dbReference type="ARBA" id="ARBA00022448"/>
    </source>
</evidence>
<accession>A0ABS6GNS6</accession>
<dbReference type="PANTHER" id="PTHR42810">
    <property type="entry name" value="PURINE PERMEASE C1399.01C-RELATED"/>
    <property type="match status" value="1"/>
</dbReference>
<dbReference type="InterPro" id="IPR006043">
    <property type="entry name" value="NCS2"/>
</dbReference>
<evidence type="ECO:0000256" key="2">
    <source>
        <dbReference type="ARBA" id="ARBA00008821"/>
    </source>
</evidence>
<dbReference type="PANTHER" id="PTHR42810:SF1">
    <property type="entry name" value="PURINE PERMEASE YWDJ-RELATED"/>
    <property type="match status" value="1"/>
</dbReference>
<protein>
    <submittedName>
        <fullName evidence="8">Purine/pyrimidine permease</fullName>
    </submittedName>
</protein>
<reference evidence="8 9" key="1">
    <citation type="journal article" date="2011" name="Int. J. Syst. Evol. Microbiol.">
        <title>Allobacillus halotolerans gen. nov., sp. nov. isolated from shrimp paste.</title>
        <authorList>
            <person name="Sheu S.Y."/>
            <person name="Arun A.B."/>
            <person name="Jiang S.R."/>
            <person name="Young C.C."/>
            <person name="Chen W.M."/>
        </authorList>
    </citation>
    <scope>NUCLEOTIDE SEQUENCE [LARGE SCALE GENOMIC DNA]</scope>
    <source>
        <strain evidence="8 9">LMG 24826</strain>
    </source>
</reference>
<keyword evidence="4 7" id="KW-0812">Transmembrane</keyword>
<feature type="transmembrane region" description="Helical" evidence="7">
    <location>
        <begin position="336"/>
        <end position="353"/>
    </location>
</feature>
<feature type="transmembrane region" description="Helical" evidence="7">
    <location>
        <begin position="150"/>
        <end position="174"/>
    </location>
</feature>
<organism evidence="8 9">
    <name type="scientific">Allobacillus halotolerans</name>
    <dbReference type="NCBI Taxonomy" id="570278"/>
    <lineage>
        <taxon>Bacteria</taxon>
        <taxon>Bacillati</taxon>
        <taxon>Bacillota</taxon>
        <taxon>Bacilli</taxon>
        <taxon>Bacillales</taxon>
        <taxon>Bacillaceae</taxon>
        <taxon>Allobacillus</taxon>
    </lineage>
</organism>
<evidence type="ECO:0000256" key="1">
    <source>
        <dbReference type="ARBA" id="ARBA00004141"/>
    </source>
</evidence>
<dbReference type="Pfam" id="PF00860">
    <property type="entry name" value="Xan_ur_permease"/>
    <property type="match status" value="1"/>
</dbReference>
<feature type="transmembrane region" description="Helical" evidence="7">
    <location>
        <begin position="36"/>
        <end position="54"/>
    </location>
</feature>
<feature type="transmembrane region" description="Helical" evidence="7">
    <location>
        <begin position="309"/>
        <end position="330"/>
    </location>
</feature>
<comment type="caution">
    <text evidence="8">The sequence shown here is derived from an EMBL/GenBank/DDBJ whole genome shotgun (WGS) entry which is preliminary data.</text>
</comment>
<comment type="subcellular location">
    <subcellularLocation>
        <location evidence="1">Membrane</location>
        <topology evidence="1">Multi-pass membrane protein</topology>
    </subcellularLocation>
</comment>
<comment type="similarity">
    <text evidence="2">Belongs to the nucleobase:cation symporter-2 (NCS2) (TC 2.A.40) family.</text>
</comment>
<keyword evidence="6 7" id="KW-0472">Membrane</keyword>
<gene>
    <name evidence="8" type="ORF">KQ486_03600</name>
</gene>
<evidence type="ECO:0000256" key="4">
    <source>
        <dbReference type="ARBA" id="ARBA00022692"/>
    </source>
</evidence>
<feature type="transmembrane region" description="Helical" evidence="7">
    <location>
        <begin position="181"/>
        <end position="199"/>
    </location>
</feature>
<name>A0ABS6GNS6_9BACI</name>
<evidence type="ECO:0000313" key="8">
    <source>
        <dbReference type="EMBL" id="MBU6080092.1"/>
    </source>
</evidence>
<evidence type="ECO:0000256" key="6">
    <source>
        <dbReference type="ARBA" id="ARBA00023136"/>
    </source>
</evidence>
<evidence type="ECO:0000313" key="9">
    <source>
        <dbReference type="Proteomes" id="UP000812672"/>
    </source>
</evidence>
<feature type="transmembrane region" description="Helical" evidence="7">
    <location>
        <begin position="117"/>
        <end position="138"/>
    </location>
</feature>
<dbReference type="RefSeq" id="WP_144163336.1">
    <property type="nucleotide sequence ID" value="NZ_CAUPKR010000002.1"/>
</dbReference>
<feature type="transmembrane region" description="Helical" evidence="7">
    <location>
        <begin position="227"/>
        <end position="251"/>
    </location>
</feature>
<dbReference type="Proteomes" id="UP000812672">
    <property type="component" value="Unassembled WGS sequence"/>
</dbReference>
<dbReference type="NCBIfam" id="NF037981">
    <property type="entry name" value="NCS2_1"/>
    <property type="match status" value="1"/>
</dbReference>
<feature type="transmembrane region" description="Helical" evidence="7">
    <location>
        <begin position="92"/>
        <end position="110"/>
    </location>
</feature>
<evidence type="ECO:0000256" key="5">
    <source>
        <dbReference type="ARBA" id="ARBA00022989"/>
    </source>
</evidence>
<keyword evidence="5 7" id="KW-1133">Transmembrane helix</keyword>